<dbReference type="InterPro" id="IPR036869">
    <property type="entry name" value="J_dom_sf"/>
</dbReference>
<keyword evidence="4" id="KW-1185">Reference proteome</keyword>
<evidence type="ECO:0000259" key="2">
    <source>
        <dbReference type="PROSITE" id="PS50076"/>
    </source>
</evidence>
<dbReference type="InParanoid" id="A0A671XII5"/>
<dbReference type="SMART" id="SM00271">
    <property type="entry name" value="DnaJ"/>
    <property type="match status" value="1"/>
</dbReference>
<keyword evidence="1" id="KW-0812">Transmembrane</keyword>
<feature type="domain" description="J" evidence="2">
    <location>
        <begin position="83"/>
        <end position="148"/>
    </location>
</feature>
<organism evidence="3 4">
    <name type="scientific">Sparus aurata</name>
    <name type="common">Gilthead sea bream</name>
    <dbReference type="NCBI Taxonomy" id="8175"/>
    <lineage>
        <taxon>Eukaryota</taxon>
        <taxon>Metazoa</taxon>
        <taxon>Chordata</taxon>
        <taxon>Craniata</taxon>
        <taxon>Vertebrata</taxon>
        <taxon>Euteleostomi</taxon>
        <taxon>Actinopterygii</taxon>
        <taxon>Neopterygii</taxon>
        <taxon>Teleostei</taxon>
        <taxon>Neoteleostei</taxon>
        <taxon>Acanthomorphata</taxon>
        <taxon>Eupercaria</taxon>
        <taxon>Spariformes</taxon>
        <taxon>Sparidae</taxon>
        <taxon>Sparus</taxon>
    </lineage>
</organism>
<dbReference type="RefSeq" id="XP_030251775.1">
    <property type="nucleotide sequence ID" value="XM_030395915.1"/>
</dbReference>
<dbReference type="GeneID" id="115568554"/>
<feature type="transmembrane region" description="Helical" evidence="1">
    <location>
        <begin position="206"/>
        <end position="225"/>
    </location>
</feature>
<dbReference type="Pfam" id="PF00226">
    <property type="entry name" value="DnaJ"/>
    <property type="match status" value="1"/>
</dbReference>
<reference evidence="3" key="2">
    <citation type="submission" date="2025-08" db="UniProtKB">
        <authorList>
            <consortium name="Ensembl"/>
        </authorList>
    </citation>
    <scope>IDENTIFICATION</scope>
</reference>
<keyword evidence="1" id="KW-1133">Transmembrane helix</keyword>
<dbReference type="PRINTS" id="PR00625">
    <property type="entry name" value="JDOMAIN"/>
</dbReference>
<dbReference type="PANTHER" id="PTHR44825:SF1">
    <property type="entry name" value="DNAJ HOMOLOG SUBFAMILY C MEMBER 4"/>
    <property type="match status" value="1"/>
</dbReference>
<gene>
    <name evidence="3" type="primary">dnajc4</name>
</gene>
<dbReference type="Ensembl" id="ENSSAUT00010053614.1">
    <property type="protein sequence ID" value="ENSSAUP00010050997.1"/>
    <property type="gene ID" value="ENSSAUG00010021174.1"/>
</dbReference>
<dbReference type="InterPro" id="IPR001623">
    <property type="entry name" value="DnaJ_domain"/>
</dbReference>
<evidence type="ECO:0000256" key="1">
    <source>
        <dbReference type="SAM" id="Phobius"/>
    </source>
</evidence>
<evidence type="ECO:0000313" key="4">
    <source>
        <dbReference type="Proteomes" id="UP000472265"/>
    </source>
</evidence>
<reference evidence="3" key="1">
    <citation type="submission" date="2021-04" db="EMBL/GenBank/DDBJ databases">
        <authorList>
            <consortium name="Wellcome Sanger Institute Data Sharing"/>
        </authorList>
    </citation>
    <scope>NUCLEOTIDE SEQUENCE [LARGE SCALE GENOMIC DNA]</scope>
</reference>
<dbReference type="FunCoup" id="A0A671XII5">
    <property type="interactions" value="38"/>
</dbReference>
<dbReference type="PROSITE" id="PS50076">
    <property type="entry name" value="DNAJ_2"/>
    <property type="match status" value="1"/>
</dbReference>
<evidence type="ECO:0000313" key="3">
    <source>
        <dbReference type="Ensembl" id="ENSSAUP00010050997.1"/>
    </source>
</evidence>
<keyword evidence="1" id="KW-0472">Membrane</keyword>
<proteinExistence type="predicted"/>
<dbReference type="Gene3D" id="1.10.287.110">
    <property type="entry name" value="DnaJ domain"/>
    <property type="match status" value="1"/>
</dbReference>
<dbReference type="OMA" id="KHAEFQE"/>
<name>A0A671XII5_SPAAU</name>
<reference evidence="3" key="3">
    <citation type="submission" date="2025-09" db="UniProtKB">
        <authorList>
            <consortium name="Ensembl"/>
        </authorList>
    </citation>
    <scope>IDENTIFICATION</scope>
</reference>
<dbReference type="Proteomes" id="UP000472265">
    <property type="component" value="Chromosome 18"/>
</dbReference>
<dbReference type="CTD" id="3338"/>
<accession>A0A671XII5</accession>
<dbReference type="AlphaFoldDB" id="A0A671XII5"/>
<sequence>MQRPLSSATVIKLSPAGHVSTDEGTADSIILDGSTLKGPLWCLKKLTIMQLEAQLRLCQSCLWCCKSGLRLLSQSYAHRKAVTHYDLLGVKSDASLEEIKNAFFNKSKTLHPDSDPSNPSLHSQFVELNEAYRVLSKELSRKEYDFKIRRPYTGSQAFSSTYSDTSYRASTDTQDNTRYWEQFSQSQTQEMTAEEWQKRRRRNFRLVGYCILTMVLSIGAHVVFFRKLEEVHNNFMDEKDRVITEIYNESKERAKANGFKKQTEILRQKHAEFLEKYKIRNDGEDK</sequence>
<dbReference type="GeneTree" id="ENSGT00510000048574"/>
<dbReference type="InterPro" id="IPR052763">
    <property type="entry name" value="DnaJ_C4"/>
</dbReference>
<dbReference type="CDD" id="cd06257">
    <property type="entry name" value="DnaJ"/>
    <property type="match status" value="1"/>
</dbReference>
<dbReference type="SUPFAM" id="SSF46565">
    <property type="entry name" value="Chaperone J-domain"/>
    <property type="match status" value="1"/>
</dbReference>
<dbReference type="PANTHER" id="PTHR44825">
    <property type="match status" value="1"/>
</dbReference>
<protein>
    <submittedName>
        <fullName evidence="3">DnaJ (Hsp40) homolog, subfamily C, member 4</fullName>
    </submittedName>
</protein>